<evidence type="ECO:0000313" key="2">
    <source>
        <dbReference type="Proteomes" id="UP000006620"/>
    </source>
</evidence>
<accession>F8FCL4</accession>
<organism evidence="1 2">
    <name type="scientific">Paenibacillus mucilaginosus (strain KNP414)</name>
    <dbReference type="NCBI Taxonomy" id="1036673"/>
    <lineage>
        <taxon>Bacteria</taxon>
        <taxon>Bacillati</taxon>
        <taxon>Bacillota</taxon>
        <taxon>Bacilli</taxon>
        <taxon>Bacillales</taxon>
        <taxon>Paenibacillaceae</taxon>
        <taxon>Paenibacillus</taxon>
    </lineage>
</organism>
<evidence type="ECO:0000313" key="1">
    <source>
        <dbReference type="EMBL" id="AEI46105.1"/>
    </source>
</evidence>
<dbReference type="EMBL" id="CP002869">
    <property type="protein sequence ID" value="AEI46105.1"/>
    <property type="molecule type" value="Genomic_DNA"/>
</dbReference>
<reference evidence="1 2" key="2">
    <citation type="journal article" date="2013" name="Genome Announc.">
        <title>Genome Sequence of Growth-Improving Paenibacillus mucilaginosus Strain KNP414.</title>
        <authorList>
            <person name="Lu J.J."/>
            <person name="Wang J.F."/>
            <person name="Hu X.F."/>
        </authorList>
    </citation>
    <scope>NUCLEOTIDE SEQUENCE [LARGE SCALE GENOMIC DNA]</scope>
    <source>
        <strain evidence="1 2">KNP414</strain>
    </source>
</reference>
<dbReference type="Proteomes" id="UP000006620">
    <property type="component" value="Chromosome"/>
</dbReference>
<gene>
    <name evidence="1" type="ordered locus">KNP414_07615</name>
</gene>
<dbReference type="HOGENOM" id="CLU_2808362_0_0_9"/>
<reference evidence="2" key="1">
    <citation type="submission" date="2011-06" db="EMBL/GenBank/DDBJ databases">
        <title>Complete genome sequence of Paenibacillus mucilaginosus KNP414.</title>
        <authorList>
            <person name="Wang J."/>
            <person name="Hu S."/>
            <person name="Hu X."/>
            <person name="Zhang B."/>
            <person name="Dong D."/>
            <person name="Zhang S."/>
            <person name="Zhao K."/>
            <person name="Wu D."/>
        </authorList>
    </citation>
    <scope>NUCLEOTIDE SEQUENCE [LARGE SCALE GENOMIC DNA]</scope>
    <source>
        <strain evidence="2">KNP414</strain>
    </source>
</reference>
<sequence>MREVTHCRELLFHFAQNEKVTGRFLFSADFFCMVKKGEPFAALPAACQKKHGRNRPFGRRLISGVLP</sequence>
<protein>
    <submittedName>
        <fullName evidence="1">Uncharacterized protein</fullName>
    </submittedName>
</protein>
<proteinExistence type="predicted"/>
<dbReference type="KEGG" id="pms:KNP414_07615"/>
<dbReference type="AlphaFoldDB" id="F8FCL4"/>
<name>F8FCL4_PAEMK</name>